<feature type="non-terminal residue" evidence="2">
    <location>
        <position position="42"/>
    </location>
</feature>
<protein>
    <submittedName>
        <fullName evidence="2">Uncharacterized protein</fullName>
    </submittedName>
</protein>
<sequence>NTQIDEQIVATTDQSKEHQNQMEELRLQLDQLEQEAKVKQTI</sequence>
<feature type="non-terminal residue" evidence="2">
    <location>
        <position position="1"/>
    </location>
</feature>
<dbReference type="AlphaFoldDB" id="A0A821MPU5"/>
<comment type="caution">
    <text evidence="2">The sequence shown here is derived from an EMBL/GenBank/DDBJ whole genome shotgun (WGS) entry which is preliminary data.</text>
</comment>
<dbReference type="Proteomes" id="UP000663866">
    <property type="component" value="Unassembled WGS sequence"/>
</dbReference>
<organism evidence="2 3">
    <name type="scientific">Rotaria magnacalcarata</name>
    <dbReference type="NCBI Taxonomy" id="392030"/>
    <lineage>
        <taxon>Eukaryota</taxon>
        <taxon>Metazoa</taxon>
        <taxon>Spiralia</taxon>
        <taxon>Gnathifera</taxon>
        <taxon>Rotifera</taxon>
        <taxon>Eurotatoria</taxon>
        <taxon>Bdelloidea</taxon>
        <taxon>Philodinida</taxon>
        <taxon>Philodinidae</taxon>
        <taxon>Rotaria</taxon>
    </lineage>
</organism>
<keyword evidence="3" id="KW-1185">Reference proteome</keyword>
<evidence type="ECO:0000256" key="1">
    <source>
        <dbReference type="SAM" id="Coils"/>
    </source>
</evidence>
<evidence type="ECO:0000313" key="3">
    <source>
        <dbReference type="Proteomes" id="UP000663866"/>
    </source>
</evidence>
<dbReference type="EMBL" id="CAJOBG010119717">
    <property type="protein sequence ID" value="CAF4773437.1"/>
    <property type="molecule type" value="Genomic_DNA"/>
</dbReference>
<evidence type="ECO:0000313" key="2">
    <source>
        <dbReference type="EMBL" id="CAF4773437.1"/>
    </source>
</evidence>
<feature type="coiled-coil region" evidence="1">
    <location>
        <begin position="8"/>
        <end position="42"/>
    </location>
</feature>
<gene>
    <name evidence="2" type="ORF">OVN521_LOCUS50908</name>
</gene>
<accession>A0A821MPU5</accession>
<keyword evidence="1" id="KW-0175">Coiled coil</keyword>
<reference evidence="2" key="1">
    <citation type="submission" date="2021-02" db="EMBL/GenBank/DDBJ databases">
        <authorList>
            <person name="Nowell W R."/>
        </authorList>
    </citation>
    <scope>NUCLEOTIDE SEQUENCE</scope>
</reference>
<name>A0A821MPU5_9BILA</name>
<proteinExistence type="predicted"/>